<feature type="region of interest" description="Disordered" evidence="1">
    <location>
        <begin position="46"/>
        <end position="101"/>
    </location>
</feature>
<feature type="domain" description="Serine/threonine-protein kinase 11-interacting protein PH" evidence="2">
    <location>
        <begin position="318"/>
        <end position="412"/>
    </location>
</feature>
<name>A0A4Y2HCB1_ARAVE</name>
<gene>
    <name evidence="3" type="ORF">AVEN_160225_1</name>
</gene>
<evidence type="ECO:0000313" key="3">
    <source>
        <dbReference type="EMBL" id="GBM62945.1"/>
    </source>
</evidence>
<proteinExistence type="predicted"/>
<protein>
    <recommendedName>
        <fullName evidence="2">Serine/threonine-protein kinase 11-interacting protein PH domain-containing protein</fullName>
    </recommendedName>
</protein>
<dbReference type="EMBL" id="BGPR01001843">
    <property type="protein sequence ID" value="GBM62945.1"/>
    <property type="molecule type" value="Genomic_DNA"/>
</dbReference>
<feature type="compositionally biased region" description="Basic and acidic residues" evidence="1">
    <location>
        <begin position="86"/>
        <end position="99"/>
    </location>
</feature>
<evidence type="ECO:0000259" key="2">
    <source>
        <dbReference type="Pfam" id="PF25357"/>
    </source>
</evidence>
<dbReference type="InterPro" id="IPR057292">
    <property type="entry name" value="PH_S11IP"/>
</dbReference>
<dbReference type="Pfam" id="PF25357">
    <property type="entry name" value="PH_S11IP"/>
    <property type="match status" value="1"/>
</dbReference>
<dbReference type="Proteomes" id="UP000499080">
    <property type="component" value="Unassembled WGS sequence"/>
</dbReference>
<keyword evidence="4" id="KW-1185">Reference proteome</keyword>
<feature type="compositionally biased region" description="Polar residues" evidence="1">
    <location>
        <begin position="193"/>
        <end position="202"/>
    </location>
</feature>
<reference evidence="3 4" key="1">
    <citation type="journal article" date="2019" name="Sci. Rep.">
        <title>Orb-weaving spider Araneus ventricosus genome elucidates the spidroin gene catalogue.</title>
        <authorList>
            <person name="Kono N."/>
            <person name="Nakamura H."/>
            <person name="Ohtoshi R."/>
            <person name="Moran D.A.P."/>
            <person name="Shinohara A."/>
            <person name="Yoshida Y."/>
            <person name="Fujiwara M."/>
            <person name="Mori M."/>
            <person name="Tomita M."/>
            <person name="Arakawa K."/>
        </authorList>
    </citation>
    <scope>NUCLEOTIDE SEQUENCE [LARGE SCALE GENOMIC DNA]</scope>
</reference>
<evidence type="ECO:0000313" key="4">
    <source>
        <dbReference type="Proteomes" id="UP000499080"/>
    </source>
</evidence>
<dbReference type="OrthoDB" id="7451790at2759"/>
<evidence type="ECO:0000256" key="1">
    <source>
        <dbReference type="SAM" id="MobiDB-lite"/>
    </source>
</evidence>
<accession>A0A4Y2HCB1</accession>
<sequence length="458" mass="50815">MHHTNNHQTSLNTVVGDAQSLSYAPQVTDFLSRSISEISENSYEENNSVSSLTSHSGAEQLAVGTKDPAKKNRRRKSKTGKKSKKIREVLINDQQHEETDVPQPVVVTETVVPSHIRAKELIEARRLEKGEAWLIPDHPFQKLSIPTPQVPANTPLSNTASPRTISENEFISRITNSLGTLAAHSLENDKILSSTPVSTEPKSSPLPTPPAHVSHIDVQMASAPVDKELEEIVNLSADGISPDLNAQLLPENDDIEVLNSSCKEDYLDPQMSVSKDDLSDCDIYKTDTASANYSDQHEELESEDEPEDSIFFVEMRTHSKEGVKRKPISVTVGSNYIKEKDAISGKFLDRLDLNVLQSVERIMTTESDSVKKLFEIHLEFDTVKSSRQKRIYMLDDLESAKALQKIVQPFADAKTLKEVTLGALECIKCGSQFSKQVAHKILIMTKKQAFGKEGRCGT</sequence>
<feature type="region of interest" description="Disordered" evidence="1">
    <location>
        <begin position="193"/>
        <end position="212"/>
    </location>
</feature>
<dbReference type="AlphaFoldDB" id="A0A4Y2HCB1"/>
<comment type="caution">
    <text evidence="3">The sequence shown here is derived from an EMBL/GenBank/DDBJ whole genome shotgun (WGS) entry which is preliminary data.</text>
</comment>
<organism evidence="3 4">
    <name type="scientific">Araneus ventricosus</name>
    <name type="common">Orbweaver spider</name>
    <name type="synonym">Epeira ventricosa</name>
    <dbReference type="NCBI Taxonomy" id="182803"/>
    <lineage>
        <taxon>Eukaryota</taxon>
        <taxon>Metazoa</taxon>
        <taxon>Ecdysozoa</taxon>
        <taxon>Arthropoda</taxon>
        <taxon>Chelicerata</taxon>
        <taxon>Arachnida</taxon>
        <taxon>Araneae</taxon>
        <taxon>Araneomorphae</taxon>
        <taxon>Entelegynae</taxon>
        <taxon>Araneoidea</taxon>
        <taxon>Araneidae</taxon>
        <taxon>Araneus</taxon>
    </lineage>
</organism>
<feature type="compositionally biased region" description="Basic residues" evidence="1">
    <location>
        <begin position="71"/>
        <end position="85"/>
    </location>
</feature>